<reference evidence="2" key="1">
    <citation type="submission" date="2016-10" db="EMBL/GenBank/DDBJ databases">
        <authorList>
            <person name="Varghese N."/>
            <person name="Submissions S."/>
        </authorList>
    </citation>
    <scope>NUCLEOTIDE SEQUENCE [LARGE SCALE GENOMIC DNA]</scope>
    <source>
        <strain evidence="2">DSM 40318</strain>
    </source>
</reference>
<dbReference type="AlphaFoldDB" id="A0A1H4ID43"/>
<dbReference type="RefSeq" id="WP_093459965.1">
    <property type="nucleotide sequence ID" value="NZ_FNST01000001.1"/>
</dbReference>
<keyword evidence="2" id="KW-1185">Reference proteome</keyword>
<gene>
    <name evidence="1" type="ORF">SAMN04490356_0523</name>
</gene>
<accession>A0A1H4ID43</accession>
<dbReference type="Proteomes" id="UP000198609">
    <property type="component" value="Unassembled WGS sequence"/>
</dbReference>
<organism evidence="1 2">
    <name type="scientific">Streptomyces melanosporofaciens</name>
    <dbReference type="NCBI Taxonomy" id="67327"/>
    <lineage>
        <taxon>Bacteria</taxon>
        <taxon>Bacillati</taxon>
        <taxon>Actinomycetota</taxon>
        <taxon>Actinomycetes</taxon>
        <taxon>Kitasatosporales</taxon>
        <taxon>Streptomycetaceae</taxon>
        <taxon>Streptomyces</taxon>
        <taxon>Streptomyces violaceusniger group</taxon>
    </lineage>
</organism>
<evidence type="ECO:0000313" key="1">
    <source>
        <dbReference type="EMBL" id="SEB31850.1"/>
    </source>
</evidence>
<proteinExistence type="predicted"/>
<evidence type="ECO:0000313" key="2">
    <source>
        <dbReference type="Proteomes" id="UP000198609"/>
    </source>
</evidence>
<evidence type="ECO:0008006" key="3">
    <source>
        <dbReference type="Google" id="ProtNLM"/>
    </source>
</evidence>
<sequence length="392" mass="41999">MTQQVTEDPATRTPRTSTRNANLSDLAHMLEVQNGRKLDVVAPASSLTVANGNLIMSGVEPAMTSQGRAFMSDGAYQPTNVAEEGFAAKLGIPVGYLRRMRTENPALYDINVCGWLEQDPTRKFLIRAFRGDAAENGGGGVARAFLSDSYRLIDNFDILTAALQGVESSGHRVEIRGCDLTDRRMYVRVESDQVAVQARELLRGYRSPFTGETGDQLPMISAGFVISNSEVGSGAFSITPRAVVQVCRNGLTMSKDVMRAVHIGAKHDEGIVQWSGATRARELELVASKTADAVQQFLSPAYVEAKIAEIEREAGKQISDPAQTIEVVSKQLSFSGPVRESILNHFIRGGQTTAGGVMQAVTSTAQTLSDADAAHELEAMALPALAAAARAA</sequence>
<protein>
    <recommendedName>
        <fullName evidence="3">DUF932 domain-containing protein</fullName>
    </recommendedName>
</protein>
<dbReference type="EMBL" id="FNST01000001">
    <property type="protein sequence ID" value="SEB31850.1"/>
    <property type="molecule type" value="Genomic_DNA"/>
</dbReference>
<name>A0A1H4ID43_STRMJ</name>